<feature type="compositionally biased region" description="Basic and acidic residues" evidence="1">
    <location>
        <begin position="96"/>
        <end position="107"/>
    </location>
</feature>
<name>A0A8S1BB70_ARCPL</name>
<protein>
    <submittedName>
        <fullName evidence="2">Uncharacterized protein</fullName>
    </submittedName>
</protein>
<feature type="region of interest" description="Disordered" evidence="1">
    <location>
        <begin position="120"/>
        <end position="142"/>
    </location>
</feature>
<proteinExistence type="predicted"/>
<dbReference type="Proteomes" id="UP000494256">
    <property type="component" value="Unassembled WGS sequence"/>
</dbReference>
<evidence type="ECO:0000313" key="2">
    <source>
        <dbReference type="EMBL" id="CAB3255549.1"/>
    </source>
</evidence>
<sequence length="183" mass="20572">MSQSIRSIYGIAQPVRRPNGVIHTFLPPLNDRKYSQGSNIRYFNERNPATVRTWLNVGTSSPLPIILNAFNHLPKTTSSYDTIVTKSVPEATTSNDDVKTSSRFKNDDENEDLVAEKVTSKTIDSGDHTGSNVNDDRENTTEKSKIGDFIGVIIKKHFYFQVQPVKPEGESDDETNETVYFID</sequence>
<dbReference type="AlphaFoldDB" id="A0A8S1BB70"/>
<reference evidence="2 3" key="1">
    <citation type="submission" date="2020-04" db="EMBL/GenBank/DDBJ databases">
        <authorList>
            <person name="Wallbank WR R."/>
            <person name="Pardo Diaz C."/>
            <person name="Kozak K."/>
            <person name="Martin S."/>
            <person name="Jiggins C."/>
            <person name="Moest M."/>
            <person name="Warren A I."/>
            <person name="Byers J.R.P. K."/>
            <person name="Montejo-Kovacevich G."/>
            <person name="Yen C E."/>
        </authorList>
    </citation>
    <scope>NUCLEOTIDE SEQUENCE [LARGE SCALE GENOMIC DNA]</scope>
</reference>
<feature type="region of interest" description="Disordered" evidence="1">
    <location>
        <begin position="92"/>
        <end position="111"/>
    </location>
</feature>
<organism evidence="2 3">
    <name type="scientific">Arctia plantaginis</name>
    <name type="common">Wood tiger moth</name>
    <name type="synonym">Phalaena plantaginis</name>
    <dbReference type="NCBI Taxonomy" id="874455"/>
    <lineage>
        <taxon>Eukaryota</taxon>
        <taxon>Metazoa</taxon>
        <taxon>Ecdysozoa</taxon>
        <taxon>Arthropoda</taxon>
        <taxon>Hexapoda</taxon>
        <taxon>Insecta</taxon>
        <taxon>Pterygota</taxon>
        <taxon>Neoptera</taxon>
        <taxon>Endopterygota</taxon>
        <taxon>Lepidoptera</taxon>
        <taxon>Glossata</taxon>
        <taxon>Ditrysia</taxon>
        <taxon>Noctuoidea</taxon>
        <taxon>Erebidae</taxon>
        <taxon>Arctiinae</taxon>
        <taxon>Arctia</taxon>
    </lineage>
</organism>
<evidence type="ECO:0000313" key="3">
    <source>
        <dbReference type="Proteomes" id="UP000494256"/>
    </source>
</evidence>
<dbReference type="EMBL" id="CADEBD010000443">
    <property type="protein sequence ID" value="CAB3255549.1"/>
    <property type="molecule type" value="Genomic_DNA"/>
</dbReference>
<accession>A0A8S1BB70</accession>
<gene>
    <name evidence="2" type="ORF">APLA_LOCUS15254</name>
</gene>
<dbReference type="OrthoDB" id="6244967at2759"/>
<evidence type="ECO:0000256" key="1">
    <source>
        <dbReference type="SAM" id="MobiDB-lite"/>
    </source>
</evidence>
<comment type="caution">
    <text evidence="2">The sequence shown here is derived from an EMBL/GenBank/DDBJ whole genome shotgun (WGS) entry which is preliminary data.</text>
</comment>